<accession>A0A3S9N1A9</accession>
<dbReference type="InterPro" id="IPR000073">
    <property type="entry name" value="AB_hydrolase_1"/>
</dbReference>
<organism evidence="2 3">
    <name type="scientific">Nonlabens ponticola</name>
    <dbReference type="NCBI Taxonomy" id="2496866"/>
    <lineage>
        <taxon>Bacteria</taxon>
        <taxon>Pseudomonadati</taxon>
        <taxon>Bacteroidota</taxon>
        <taxon>Flavobacteriia</taxon>
        <taxon>Flavobacteriales</taxon>
        <taxon>Flavobacteriaceae</taxon>
        <taxon>Nonlabens</taxon>
    </lineage>
</organism>
<sequence length="268" mass="30255">MYGFYFNALSLLSRKRGAALALKVFSVPRKGRLSKLQESYLDTARKQKIAFEDGLIQLYHWKGDGDTILLFHGWESNAWRWKYLIEPLQEKGYNIIAIDAPAHGASDGEQFTAVKYSKVITTVIELYEPQIVIAHSVGAMATVYQESQHQHKFINKLVLLGSPNRLEVIFKGYQQLVGFNSKVYQELDNLLKSLYGFHIEEFETATFARDIKTPALLIHSPADVIVPIDSLQPIAEALENSETFVSETGGHSLHTPEVVSRIIAFLEN</sequence>
<dbReference type="PANTHER" id="PTHR43798:SF33">
    <property type="entry name" value="HYDROLASE, PUTATIVE (AFU_ORTHOLOGUE AFUA_2G14860)-RELATED"/>
    <property type="match status" value="1"/>
</dbReference>
<dbReference type="Pfam" id="PF00561">
    <property type="entry name" value="Abhydrolase_1"/>
    <property type="match status" value="1"/>
</dbReference>
<evidence type="ECO:0000313" key="3">
    <source>
        <dbReference type="Proteomes" id="UP000279600"/>
    </source>
</evidence>
<keyword evidence="3" id="KW-1185">Reference proteome</keyword>
<evidence type="ECO:0000313" key="2">
    <source>
        <dbReference type="EMBL" id="AZQ45179.1"/>
    </source>
</evidence>
<dbReference type="InterPro" id="IPR050266">
    <property type="entry name" value="AB_hydrolase_sf"/>
</dbReference>
<dbReference type="PANTHER" id="PTHR43798">
    <property type="entry name" value="MONOACYLGLYCEROL LIPASE"/>
    <property type="match status" value="1"/>
</dbReference>
<dbReference type="OrthoDB" id="9785847at2"/>
<protein>
    <submittedName>
        <fullName evidence="2">Alpha/beta hydrolase</fullName>
    </submittedName>
</protein>
<reference evidence="2 3" key="1">
    <citation type="submission" date="2018-12" db="EMBL/GenBank/DDBJ databases">
        <title>Complete genome of Nonlabens sp. MJ115.</title>
        <authorList>
            <person name="Choi H.S."/>
            <person name="Jung J."/>
        </authorList>
    </citation>
    <scope>NUCLEOTIDE SEQUENCE [LARGE SCALE GENOMIC DNA]</scope>
    <source>
        <strain evidence="2 3">MJ115</strain>
    </source>
</reference>
<feature type="domain" description="AB hydrolase-1" evidence="1">
    <location>
        <begin position="67"/>
        <end position="162"/>
    </location>
</feature>
<dbReference type="EMBL" id="CP034549">
    <property type="protein sequence ID" value="AZQ45179.1"/>
    <property type="molecule type" value="Genomic_DNA"/>
</dbReference>
<dbReference type="Proteomes" id="UP000279600">
    <property type="component" value="Chromosome"/>
</dbReference>
<dbReference type="Gene3D" id="3.40.50.1820">
    <property type="entry name" value="alpha/beta hydrolase"/>
    <property type="match status" value="1"/>
</dbReference>
<name>A0A3S9N1A9_9FLAO</name>
<dbReference type="GO" id="GO:0016787">
    <property type="term" value="F:hydrolase activity"/>
    <property type="evidence" value="ECO:0007669"/>
    <property type="project" value="UniProtKB-KW"/>
</dbReference>
<dbReference type="GO" id="GO:0016020">
    <property type="term" value="C:membrane"/>
    <property type="evidence" value="ECO:0007669"/>
    <property type="project" value="TreeGrafter"/>
</dbReference>
<dbReference type="KEGG" id="noj:EJ995_05430"/>
<proteinExistence type="predicted"/>
<dbReference type="AlphaFoldDB" id="A0A3S9N1A9"/>
<keyword evidence="2" id="KW-0378">Hydrolase</keyword>
<gene>
    <name evidence="2" type="ORF">EJ995_05430</name>
</gene>
<evidence type="ECO:0000259" key="1">
    <source>
        <dbReference type="Pfam" id="PF00561"/>
    </source>
</evidence>
<dbReference type="SUPFAM" id="SSF53474">
    <property type="entry name" value="alpha/beta-Hydrolases"/>
    <property type="match status" value="1"/>
</dbReference>
<dbReference type="InterPro" id="IPR029058">
    <property type="entry name" value="AB_hydrolase_fold"/>
</dbReference>